<evidence type="ECO:0000313" key="4">
    <source>
        <dbReference type="Proteomes" id="UP000481153"/>
    </source>
</evidence>
<accession>A0A6G0WNW5</accession>
<dbReference type="GO" id="GO:1990380">
    <property type="term" value="F:K48-linked deubiquitinase activity"/>
    <property type="evidence" value="ECO:0007669"/>
    <property type="project" value="InterPro"/>
</dbReference>
<feature type="domain" description="MINDY deubiquitinase" evidence="2">
    <location>
        <begin position="40"/>
        <end position="316"/>
    </location>
</feature>
<dbReference type="InterPro" id="IPR033979">
    <property type="entry name" value="MINDY_domain"/>
</dbReference>
<keyword evidence="4" id="KW-1185">Reference proteome</keyword>
<dbReference type="GO" id="GO:0005829">
    <property type="term" value="C:cytosol"/>
    <property type="evidence" value="ECO:0007669"/>
    <property type="project" value="TreeGrafter"/>
</dbReference>
<sequence>MGGEDDMKPMPPPIEEIEPKEATVAPLSPSKRSPKQEELVYWVKETTFLQRNVHYICQNINGPCPLLAICNVLLLRGHVTIDPFIRMVAAQKFIYARDVVYVVETRLRAANSHFNEIERATLNEVIALLQTLQVGLDVNVQFHDVGAFEYTSACAIFDLLDMRLVHGWVVDPQDEASHRVLAGKSYNHIIERLIDYHGVLETKEESVTTLMKERSLSMEQAALKVEQITQEGPIIDRFLNENASQLTFAGLVSLHEQLKERELAVFFRNNHFATIFKWQGHLYLLATDAGYYDEPNVIWEKLDEIAGDSEYYTATFTRLVASDTKQQEIESQPAAAMAVALEPKPQETENDDFALALRLQQEEDDAAIALAQEREMAAKVEEVQVDPLAMTSEELEMQRQAERYYNQRLLEHQQGYRPEQTQQQPYYTTSRSNPRTSASDSDRNCALM</sequence>
<dbReference type="AlphaFoldDB" id="A0A6G0WNW5"/>
<name>A0A6G0WNW5_9STRA</name>
<evidence type="ECO:0000313" key="3">
    <source>
        <dbReference type="EMBL" id="KAF0729020.1"/>
    </source>
</evidence>
<organism evidence="3 4">
    <name type="scientific">Aphanomyces euteiches</name>
    <dbReference type="NCBI Taxonomy" id="100861"/>
    <lineage>
        <taxon>Eukaryota</taxon>
        <taxon>Sar</taxon>
        <taxon>Stramenopiles</taxon>
        <taxon>Oomycota</taxon>
        <taxon>Saprolegniomycetes</taxon>
        <taxon>Saprolegniales</taxon>
        <taxon>Verrucalvaceae</taxon>
        <taxon>Aphanomyces</taxon>
    </lineage>
</organism>
<feature type="compositionally biased region" description="Low complexity" evidence="1">
    <location>
        <begin position="416"/>
        <end position="432"/>
    </location>
</feature>
<protein>
    <recommendedName>
        <fullName evidence="2">MINDY deubiquitinase domain-containing protein</fullName>
    </recommendedName>
</protein>
<dbReference type="GO" id="GO:0071944">
    <property type="term" value="C:cell periphery"/>
    <property type="evidence" value="ECO:0007669"/>
    <property type="project" value="TreeGrafter"/>
</dbReference>
<gene>
    <name evidence="3" type="ORF">Ae201684_013319</name>
</gene>
<dbReference type="OrthoDB" id="10261212at2759"/>
<dbReference type="GO" id="GO:0071108">
    <property type="term" value="P:protein K48-linked deubiquitination"/>
    <property type="evidence" value="ECO:0007669"/>
    <property type="project" value="TreeGrafter"/>
</dbReference>
<dbReference type="PANTHER" id="PTHR18063">
    <property type="entry name" value="NF-E2 INDUCIBLE PROTEIN"/>
    <property type="match status" value="1"/>
</dbReference>
<proteinExistence type="predicted"/>
<dbReference type="Proteomes" id="UP000481153">
    <property type="component" value="Unassembled WGS sequence"/>
</dbReference>
<dbReference type="VEuPathDB" id="FungiDB:AeMF1_001988"/>
<feature type="region of interest" description="Disordered" evidence="1">
    <location>
        <begin position="413"/>
        <end position="448"/>
    </location>
</feature>
<feature type="region of interest" description="Disordered" evidence="1">
    <location>
        <begin position="1"/>
        <end position="31"/>
    </location>
</feature>
<dbReference type="GO" id="GO:0016807">
    <property type="term" value="F:cysteine-type carboxypeptidase activity"/>
    <property type="evidence" value="ECO:0007669"/>
    <property type="project" value="TreeGrafter"/>
</dbReference>
<evidence type="ECO:0000259" key="2">
    <source>
        <dbReference type="Pfam" id="PF04424"/>
    </source>
</evidence>
<comment type="caution">
    <text evidence="3">The sequence shown here is derived from an EMBL/GenBank/DDBJ whole genome shotgun (WGS) entry which is preliminary data.</text>
</comment>
<dbReference type="InterPro" id="IPR007518">
    <property type="entry name" value="MINDY"/>
</dbReference>
<reference evidence="3 4" key="1">
    <citation type="submission" date="2019-07" db="EMBL/GenBank/DDBJ databases">
        <title>Genomics analysis of Aphanomyces spp. identifies a new class of oomycete effector associated with host adaptation.</title>
        <authorList>
            <person name="Gaulin E."/>
        </authorList>
    </citation>
    <scope>NUCLEOTIDE SEQUENCE [LARGE SCALE GENOMIC DNA]</scope>
    <source>
        <strain evidence="3 4">ATCC 201684</strain>
    </source>
</reference>
<dbReference type="EMBL" id="VJMJ01000170">
    <property type="protein sequence ID" value="KAF0729020.1"/>
    <property type="molecule type" value="Genomic_DNA"/>
</dbReference>
<evidence type="ECO:0000256" key="1">
    <source>
        <dbReference type="SAM" id="MobiDB-lite"/>
    </source>
</evidence>
<dbReference type="GO" id="GO:0004843">
    <property type="term" value="F:cysteine-type deubiquitinase activity"/>
    <property type="evidence" value="ECO:0007669"/>
    <property type="project" value="InterPro"/>
</dbReference>
<dbReference type="PANTHER" id="PTHR18063:SF6">
    <property type="entry name" value="UBIQUITIN CARBOXYL-TERMINAL HYDROLASE"/>
    <property type="match status" value="1"/>
</dbReference>
<dbReference type="Pfam" id="PF04424">
    <property type="entry name" value="MINDY_DUB"/>
    <property type="match status" value="1"/>
</dbReference>